<keyword evidence="5 7" id="KW-0472">Membrane</keyword>
<dbReference type="InterPro" id="IPR011701">
    <property type="entry name" value="MFS"/>
</dbReference>
<gene>
    <name evidence="9" type="ORF">QBC41DRAFT_313362</name>
</gene>
<keyword evidence="4 7" id="KW-1133">Transmembrane helix</keyword>
<feature type="compositionally biased region" description="Acidic residues" evidence="6">
    <location>
        <begin position="1"/>
        <end position="10"/>
    </location>
</feature>
<feature type="transmembrane region" description="Helical" evidence="7">
    <location>
        <begin position="221"/>
        <end position="240"/>
    </location>
</feature>
<dbReference type="PANTHER" id="PTHR42718:SF9">
    <property type="entry name" value="MAJOR FACILITATOR SUPERFAMILY MULTIDRUG TRANSPORTER MFSC"/>
    <property type="match status" value="1"/>
</dbReference>
<dbReference type="AlphaFoldDB" id="A0AA39ZK26"/>
<feature type="transmembrane region" description="Helical" evidence="7">
    <location>
        <begin position="246"/>
        <end position="268"/>
    </location>
</feature>
<evidence type="ECO:0000256" key="5">
    <source>
        <dbReference type="ARBA" id="ARBA00023136"/>
    </source>
</evidence>
<proteinExistence type="predicted"/>
<evidence type="ECO:0000256" key="2">
    <source>
        <dbReference type="ARBA" id="ARBA00022448"/>
    </source>
</evidence>
<protein>
    <submittedName>
        <fullName evidence="9">Major facilitator superfamily-domain-containing protein</fullName>
    </submittedName>
</protein>
<feature type="transmembrane region" description="Helical" evidence="7">
    <location>
        <begin position="90"/>
        <end position="117"/>
    </location>
</feature>
<evidence type="ECO:0000259" key="8">
    <source>
        <dbReference type="PROSITE" id="PS50850"/>
    </source>
</evidence>
<evidence type="ECO:0000256" key="4">
    <source>
        <dbReference type="ARBA" id="ARBA00022989"/>
    </source>
</evidence>
<keyword evidence="10" id="KW-1185">Reference proteome</keyword>
<feature type="transmembrane region" description="Helical" evidence="7">
    <location>
        <begin position="317"/>
        <end position="335"/>
    </location>
</feature>
<feature type="transmembrane region" description="Helical" evidence="7">
    <location>
        <begin position="159"/>
        <end position="177"/>
    </location>
</feature>
<dbReference type="SUPFAM" id="SSF103473">
    <property type="entry name" value="MFS general substrate transporter"/>
    <property type="match status" value="2"/>
</dbReference>
<dbReference type="GO" id="GO:0016020">
    <property type="term" value="C:membrane"/>
    <property type="evidence" value="ECO:0007669"/>
    <property type="project" value="UniProtKB-SubCell"/>
</dbReference>
<evidence type="ECO:0000256" key="7">
    <source>
        <dbReference type="SAM" id="Phobius"/>
    </source>
</evidence>
<dbReference type="EMBL" id="JAULSY010000012">
    <property type="protein sequence ID" value="KAK0672492.1"/>
    <property type="molecule type" value="Genomic_DNA"/>
</dbReference>
<feature type="transmembrane region" description="Helical" evidence="7">
    <location>
        <begin position="545"/>
        <end position="562"/>
    </location>
</feature>
<name>A0AA39ZK26_9PEZI</name>
<keyword evidence="3 7" id="KW-0812">Transmembrane</keyword>
<dbReference type="PANTHER" id="PTHR42718">
    <property type="entry name" value="MAJOR FACILITATOR SUPERFAMILY MULTIDRUG TRANSPORTER MFSC"/>
    <property type="match status" value="1"/>
</dbReference>
<feature type="transmembrane region" description="Helical" evidence="7">
    <location>
        <begin position="356"/>
        <end position="379"/>
    </location>
</feature>
<feature type="domain" description="Major facilitator superfamily (MFS) profile" evidence="8">
    <location>
        <begin position="93"/>
        <end position="578"/>
    </location>
</feature>
<feature type="transmembrane region" description="Helical" evidence="7">
    <location>
        <begin position="399"/>
        <end position="417"/>
    </location>
</feature>
<evidence type="ECO:0000256" key="3">
    <source>
        <dbReference type="ARBA" id="ARBA00022692"/>
    </source>
</evidence>
<feature type="compositionally biased region" description="Basic and acidic residues" evidence="6">
    <location>
        <begin position="33"/>
        <end position="43"/>
    </location>
</feature>
<feature type="region of interest" description="Disordered" evidence="6">
    <location>
        <begin position="1"/>
        <end position="81"/>
    </location>
</feature>
<evidence type="ECO:0000256" key="6">
    <source>
        <dbReference type="SAM" id="MobiDB-lite"/>
    </source>
</evidence>
<feature type="transmembrane region" description="Helical" evidence="7">
    <location>
        <begin position="189"/>
        <end position="209"/>
    </location>
</feature>
<dbReference type="InterPro" id="IPR020846">
    <property type="entry name" value="MFS_dom"/>
</dbReference>
<dbReference type="PROSITE" id="PS50850">
    <property type="entry name" value="MFS"/>
    <property type="match status" value="1"/>
</dbReference>
<feature type="transmembrane region" description="Helical" evidence="7">
    <location>
        <begin position="288"/>
        <end position="305"/>
    </location>
</feature>
<evidence type="ECO:0000313" key="10">
    <source>
        <dbReference type="Proteomes" id="UP001174997"/>
    </source>
</evidence>
<feature type="compositionally biased region" description="Polar residues" evidence="6">
    <location>
        <begin position="47"/>
        <end position="66"/>
    </location>
</feature>
<dbReference type="Gene3D" id="1.20.1720.10">
    <property type="entry name" value="Multidrug resistance protein D"/>
    <property type="match status" value="1"/>
</dbReference>
<comment type="caution">
    <text evidence="9">The sequence shown here is derived from an EMBL/GenBank/DDBJ whole genome shotgun (WGS) entry which is preliminary data.</text>
</comment>
<feature type="compositionally biased region" description="Basic and acidic residues" evidence="6">
    <location>
        <begin position="68"/>
        <end position="80"/>
    </location>
</feature>
<reference evidence="9" key="1">
    <citation type="submission" date="2023-06" db="EMBL/GenBank/DDBJ databases">
        <title>Genome-scale phylogeny and comparative genomics of the fungal order Sordariales.</title>
        <authorList>
            <consortium name="Lawrence Berkeley National Laboratory"/>
            <person name="Hensen N."/>
            <person name="Bonometti L."/>
            <person name="Westerberg I."/>
            <person name="Brannstrom I.O."/>
            <person name="Guillou S."/>
            <person name="Cros-Aarteil S."/>
            <person name="Calhoun S."/>
            <person name="Haridas S."/>
            <person name="Kuo A."/>
            <person name="Mondo S."/>
            <person name="Pangilinan J."/>
            <person name="Riley R."/>
            <person name="Labutti K."/>
            <person name="Andreopoulos B."/>
            <person name="Lipzen A."/>
            <person name="Chen C."/>
            <person name="Yanf M."/>
            <person name="Daum C."/>
            <person name="Ng V."/>
            <person name="Clum A."/>
            <person name="Steindorff A."/>
            <person name="Ohm R."/>
            <person name="Martin F."/>
            <person name="Silar P."/>
            <person name="Natvig D."/>
            <person name="Lalanne C."/>
            <person name="Gautier V."/>
            <person name="Ament-Velasquez S.L."/>
            <person name="Kruys A."/>
            <person name="Hutchinson M.I."/>
            <person name="Powell A.J."/>
            <person name="Barry K."/>
            <person name="Miller A.N."/>
            <person name="Grigoriev I.V."/>
            <person name="Debuchy R."/>
            <person name="Gladieux P."/>
            <person name="Thoren M.H."/>
            <person name="Johannesson H."/>
        </authorList>
    </citation>
    <scope>NUCLEOTIDE SEQUENCE</scope>
    <source>
        <strain evidence="9">CBS 307.81</strain>
    </source>
</reference>
<dbReference type="Proteomes" id="UP001174997">
    <property type="component" value="Unassembled WGS sequence"/>
</dbReference>
<dbReference type="Gene3D" id="1.20.1250.20">
    <property type="entry name" value="MFS general substrate transporter like domains"/>
    <property type="match status" value="1"/>
</dbReference>
<dbReference type="InterPro" id="IPR036259">
    <property type="entry name" value="MFS_trans_sf"/>
</dbReference>
<organism evidence="9 10">
    <name type="scientific">Cercophora samala</name>
    <dbReference type="NCBI Taxonomy" id="330535"/>
    <lineage>
        <taxon>Eukaryota</taxon>
        <taxon>Fungi</taxon>
        <taxon>Dikarya</taxon>
        <taxon>Ascomycota</taxon>
        <taxon>Pezizomycotina</taxon>
        <taxon>Sordariomycetes</taxon>
        <taxon>Sordariomycetidae</taxon>
        <taxon>Sordariales</taxon>
        <taxon>Lasiosphaeriaceae</taxon>
        <taxon>Cercophora</taxon>
    </lineage>
</organism>
<dbReference type="CDD" id="cd17476">
    <property type="entry name" value="MFS_Amf1_MDR_like"/>
    <property type="match status" value="1"/>
</dbReference>
<feature type="transmembrane region" description="Helical" evidence="7">
    <location>
        <begin position="129"/>
        <end position="147"/>
    </location>
</feature>
<accession>A0AA39ZK26</accession>
<feature type="transmembrane region" description="Helical" evidence="7">
    <location>
        <begin position="424"/>
        <end position="444"/>
    </location>
</feature>
<dbReference type="Pfam" id="PF07690">
    <property type="entry name" value="MFS_1"/>
    <property type="match status" value="1"/>
</dbReference>
<sequence>MTTPAVDDDDHGGTLSRREYHHHQPPAPPSSSAREKIEARSDDSELSDLTDNTTKQNLAQETTTPAQHGHDDDEGHEPPKSELPFSKARCIALVATVTGASFLNTLSGQAVVIILPTIGRDLGIPDTRLQWIVSAYSLTFGCFLLLWGRIADIYGKRRMFIWGSAWFAMTMLVNPFLPNEIAFDLFRGLSGLGAAANVPTAIGILGTTFRPGKAKNYAFSCYSAGAPVGAVFGNLLAGFVSEYTSWKWVFVIMGLLAVIVTVAAFFILPPPNHTLHDEGVTAKNSVDWLGAVLVTVGLLALLFALTQGNVVGWRTPWIPVLIVVSVILVTMFVFWQRHLEKTKKRAPIMKVSIFHSTQFSAAMAIMALFFSSFNGLLVYATYFYQDFQGLSTLQTTLRFLPTGIVGVLTALVVSQLLARVPTYLLLAVGTFCVSISSILFAAPIPPETSYWAYGFPAMVLSVFGADTTWPSLILFTSHSLPQSDQALGGALVNSMGQVGRAIGLAVATAIQTAVMARDRGVDVEDAGPVIPWDPASLAGLRAADWWNFALGCAAFVVVLVAFRGSGIIGKAGVVKAQRGPVGGDDAVADSKGDGGIKV</sequence>
<comment type="subcellular location">
    <subcellularLocation>
        <location evidence="1">Membrane</location>
        <topology evidence="1">Multi-pass membrane protein</topology>
    </subcellularLocation>
</comment>
<evidence type="ECO:0000313" key="9">
    <source>
        <dbReference type="EMBL" id="KAK0672492.1"/>
    </source>
</evidence>
<dbReference type="GO" id="GO:0022857">
    <property type="term" value="F:transmembrane transporter activity"/>
    <property type="evidence" value="ECO:0007669"/>
    <property type="project" value="InterPro"/>
</dbReference>
<evidence type="ECO:0000256" key="1">
    <source>
        <dbReference type="ARBA" id="ARBA00004141"/>
    </source>
</evidence>
<keyword evidence="2" id="KW-0813">Transport</keyword>